<evidence type="ECO:0000256" key="11">
    <source>
        <dbReference type="ARBA" id="ARBA00023239"/>
    </source>
</evidence>
<dbReference type="InterPro" id="IPR036291">
    <property type="entry name" value="NAD(P)-bd_dom_sf"/>
</dbReference>
<reference evidence="15" key="1">
    <citation type="submission" date="2016-03" db="EMBL/GenBank/DDBJ databases">
        <title>Complete genome sequence of the type strain Actinoalloteichus hymeniacidonis DSM 45092.</title>
        <authorList>
            <person name="Schaffert L."/>
            <person name="Albersmeier A."/>
            <person name="Winkler A."/>
            <person name="Kalinowski J."/>
            <person name="Zotchev S."/>
            <person name="Ruckert C."/>
        </authorList>
    </citation>
    <scope>NUCLEOTIDE SEQUENCE [LARGE SCALE GENOMIC DNA]</scope>
    <source>
        <strain evidence="15">HPA177(T) (DSM 45092(T))</strain>
    </source>
</reference>
<protein>
    <submittedName>
        <fullName evidence="14">Nucleoside-diphosphate-sugar epimerase</fullName>
        <ecNumber evidence="14">4.2.1.46</ecNumber>
    </submittedName>
</protein>
<dbReference type="AlphaFoldDB" id="A0AAC9HSN4"/>
<evidence type="ECO:0000256" key="2">
    <source>
        <dbReference type="ARBA" id="ARBA00004323"/>
    </source>
</evidence>
<dbReference type="Proteomes" id="UP000095210">
    <property type="component" value="Chromosome"/>
</dbReference>
<evidence type="ECO:0000256" key="5">
    <source>
        <dbReference type="ARBA" id="ARBA00022968"/>
    </source>
</evidence>
<evidence type="ECO:0000256" key="4">
    <source>
        <dbReference type="ARBA" id="ARBA00022793"/>
    </source>
</evidence>
<evidence type="ECO:0000256" key="7">
    <source>
        <dbReference type="ARBA" id="ARBA00023027"/>
    </source>
</evidence>
<keyword evidence="3" id="KW-0812">Transmembrane</keyword>
<evidence type="ECO:0000259" key="13">
    <source>
        <dbReference type="Pfam" id="PF01370"/>
    </source>
</evidence>
<evidence type="ECO:0000256" key="1">
    <source>
        <dbReference type="ARBA" id="ARBA00001911"/>
    </source>
</evidence>
<gene>
    <name evidence="14" type="ORF">TL08_19560</name>
</gene>
<dbReference type="Pfam" id="PF01370">
    <property type="entry name" value="Epimerase"/>
    <property type="match status" value="1"/>
</dbReference>
<proteinExistence type="predicted"/>
<keyword evidence="10" id="KW-0325">Glycoprotein</keyword>
<evidence type="ECO:0000256" key="6">
    <source>
        <dbReference type="ARBA" id="ARBA00022989"/>
    </source>
</evidence>
<dbReference type="Gene3D" id="3.40.50.720">
    <property type="entry name" value="NAD(P)-binding Rossmann-like Domain"/>
    <property type="match status" value="1"/>
</dbReference>
<feature type="domain" description="NAD-dependent epimerase/dehydratase" evidence="13">
    <location>
        <begin position="24"/>
        <end position="259"/>
    </location>
</feature>
<keyword evidence="8" id="KW-0333">Golgi apparatus</keyword>
<dbReference type="GO" id="GO:0048040">
    <property type="term" value="F:UDP-glucuronate decarboxylase activity"/>
    <property type="evidence" value="ECO:0007669"/>
    <property type="project" value="TreeGrafter"/>
</dbReference>
<keyword evidence="7" id="KW-0520">NAD</keyword>
<evidence type="ECO:0000256" key="8">
    <source>
        <dbReference type="ARBA" id="ARBA00023034"/>
    </source>
</evidence>
<evidence type="ECO:0000256" key="9">
    <source>
        <dbReference type="ARBA" id="ARBA00023136"/>
    </source>
</evidence>
<dbReference type="GO" id="GO:0042732">
    <property type="term" value="P:D-xylose metabolic process"/>
    <property type="evidence" value="ECO:0007669"/>
    <property type="project" value="InterPro"/>
</dbReference>
<dbReference type="GO" id="GO:0008460">
    <property type="term" value="F:dTDP-glucose 4,6-dehydratase activity"/>
    <property type="evidence" value="ECO:0007669"/>
    <property type="project" value="UniProtKB-EC"/>
</dbReference>
<evidence type="ECO:0000313" key="15">
    <source>
        <dbReference type="Proteomes" id="UP000095210"/>
    </source>
</evidence>
<keyword evidence="15" id="KW-1185">Reference proteome</keyword>
<dbReference type="PANTHER" id="PTHR43078:SF6">
    <property type="entry name" value="UDP-GLUCURONIC ACID DECARBOXYLASE 1"/>
    <property type="match status" value="1"/>
</dbReference>
<dbReference type="InterPro" id="IPR044516">
    <property type="entry name" value="UXS-like"/>
</dbReference>
<keyword evidence="6" id="KW-1133">Transmembrane helix</keyword>
<name>A0AAC9HSN4_9PSEU</name>
<evidence type="ECO:0000256" key="12">
    <source>
        <dbReference type="ARBA" id="ARBA00037859"/>
    </source>
</evidence>
<accession>A0AAC9HSN4</accession>
<evidence type="ECO:0000256" key="3">
    <source>
        <dbReference type="ARBA" id="ARBA00022692"/>
    </source>
</evidence>
<dbReference type="PANTHER" id="PTHR43078">
    <property type="entry name" value="UDP-GLUCURONIC ACID DECARBOXYLASE-RELATED"/>
    <property type="match status" value="1"/>
</dbReference>
<evidence type="ECO:0000313" key="14">
    <source>
        <dbReference type="EMBL" id="AOS64703.1"/>
    </source>
</evidence>
<sequence length="338" mass="36462">MEVPACGPLWGRVIAGVTRRIERALVTGGMGFVGSHLCELLLAEGSEVLILDNLVTAAPGTVAEFGNRPNLRVDRQDVTEPITTPGPFDVVFHLASAASPQDYLRLPIETLRAGSLGTTHALDVALRDGARFVLASTSEVYGDPAEHPQRESYWGHVNPIGPRSVYDEAKRYAEALTNAYRGHRGANTGIARIFNTYGPRMRPDDGRMVPTFIRQALAGLPMTVTGDGAQTRSLCYVADTARGLLALGRSDHPGPINLGNPVELSVGDLAAEVRSAAGSESPVTFVEAAEDDPRRRCPDITLARRQLSWRPEVALADGLRRTIDWFEENTGIRAAHPA</sequence>
<dbReference type="KEGG" id="ahm:TL08_19560"/>
<comment type="cofactor">
    <cofactor evidence="1">
        <name>NAD(+)</name>
        <dbReference type="ChEBI" id="CHEBI:57540"/>
    </cofactor>
</comment>
<keyword evidence="4" id="KW-0210">Decarboxylase</keyword>
<dbReference type="Gene3D" id="3.90.25.10">
    <property type="entry name" value="UDP-galactose 4-epimerase, domain 1"/>
    <property type="match status" value="1"/>
</dbReference>
<organism evidence="14 15">
    <name type="scientific">Actinoalloteichus hymeniacidonis</name>
    <dbReference type="NCBI Taxonomy" id="340345"/>
    <lineage>
        <taxon>Bacteria</taxon>
        <taxon>Bacillati</taxon>
        <taxon>Actinomycetota</taxon>
        <taxon>Actinomycetes</taxon>
        <taxon>Pseudonocardiales</taxon>
        <taxon>Pseudonocardiaceae</taxon>
        <taxon>Actinoalloteichus</taxon>
    </lineage>
</organism>
<dbReference type="GO" id="GO:0005737">
    <property type="term" value="C:cytoplasm"/>
    <property type="evidence" value="ECO:0007669"/>
    <property type="project" value="TreeGrafter"/>
</dbReference>
<dbReference type="FunFam" id="3.40.50.720:FF:000065">
    <property type="entry name" value="UDP-glucuronic acid decarboxylase 1"/>
    <property type="match status" value="1"/>
</dbReference>
<keyword evidence="9" id="KW-0472">Membrane</keyword>
<comment type="subcellular location">
    <subcellularLocation>
        <location evidence="2">Golgi apparatus membrane</location>
        <topology evidence="2">Single-pass type II membrane protein</topology>
    </subcellularLocation>
    <subcellularLocation>
        <location evidence="12">Golgi apparatus</location>
        <location evidence="12">Golgi stack membrane</location>
    </subcellularLocation>
</comment>
<dbReference type="EC" id="4.2.1.46" evidence="14"/>
<dbReference type="GO" id="GO:0070403">
    <property type="term" value="F:NAD+ binding"/>
    <property type="evidence" value="ECO:0007669"/>
    <property type="project" value="InterPro"/>
</dbReference>
<dbReference type="InterPro" id="IPR001509">
    <property type="entry name" value="Epimerase_deHydtase"/>
</dbReference>
<dbReference type="SUPFAM" id="SSF51735">
    <property type="entry name" value="NAD(P)-binding Rossmann-fold domains"/>
    <property type="match status" value="1"/>
</dbReference>
<evidence type="ECO:0000256" key="10">
    <source>
        <dbReference type="ARBA" id="ARBA00023180"/>
    </source>
</evidence>
<keyword evidence="11 14" id="KW-0456">Lyase</keyword>
<keyword evidence="5" id="KW-0735">Signal-anchor</keyword>
<dbReference type="EMBL" id="CP014859">
    <property type="protein sequence ID" value="AOS64703.1"/>
    <property type="molecule type" value="Genomic_DNA"/>
</dbReference>